<evidence type="ECO:0000313" key="2">
    <source>
        <dbReference type="EMBL" id="KKK68000.1"/>
    </source>
</evidence>
<dbReference type="AlphaFoldDB" id="A0A0F8Y359"/>
<comment type="caution">
    <text evidence="2">The sequence shown here is derived from an EMBL/GenBank/DDBJ whole genome shotgun (WGS) entry which is preliminary data.</text>
</comment>
<keyword evidence="1" id="KW-0472">Membrane</keyword>
<protein>
    <submittedName>
        <fullName evidence="2">Uncharacterized protein</fullName>
    </submittedName>
</protein>
<dbReference type="EMBL" id="LAZR01059338">
    <property type="protein sequence ID" value="KKK68000.1"/>
    <property type="molecule type" value="Genomic_DNA"/>
</dbReference>
<keyword evidence="1" id="KW-1133">Transmembrane helix</keyword>
<accession>A0A0F8Y359</accession>
<proteinExistence type="predicted"/>
<keyword evidence="1" id="KW-0812">Transmembrane</keyword>
<evidence type="ECO:0000256" key="1">
    <source>
        <dbReference type="SAM" id="Phobius"/>
    </source>
</evidence>
<reference evidence="2" key="1">
    <citation type="journal article" date="2015" name="Nature">
        <title>Complex archaea that bridge the gap between prokaryotes and eukaryotes.</title>
        <authorList>
            <person name="Spang A."/>
            <person name="Saw J.H."/>
            <person name="Jorgensen S.L."/>
            <person name="Zaremba-Niedzwiedzka K."/>
            <person name="Martijn J."/>
            <person name="Lind A.E."/>
            <person name="van Eijk R."/>
            <person name="Schleper C."/>
            <person name="Guy L."/>
            <person name="Ettema T.J."/>
        </authorList>
    </citation>
    <scope>NUCLEOTIDE SEQUENCE</scope>
</reference>
<feature type="transmembrane region" description="Helical" evidence="1">
    <location>
        <begin position="30"/>
        <end position="48"/>
    </location>
</feature>
<feature type="transmembrane region" description="Helical" evidence="1">
    <location>
        <begin position="6"/>
        <end position="23"/>
    </location>
</feature>
<sequence length="61" mass="6640">AGTISFGAFVLFAIISMIIGAGLKAPAPLKLLLVGVFSFLLGHFFDLFRRNTFTTFNHGHK</sequence>
<organism evidence="2">
    <name type="scientific">marine sediment metagenome</name>
    <dbReference type="NCBI Taxonomy" id="412755"/>
    <lineage>
        <taxon>unclassified sequences</taxon>
        <taxon>metagenomes</taxon>
        <taxon>ecological metagenomes</taxon>
    </lineage>
</organism>
<gene>
    <name evidence="2" type="ORF">LCGC14_2948470</name>
</gene>
<name>A0A0F8Y359_9ZZZZ</name>
<feature type="non-terminal residue" evidence="2">
    <location>
        <position position="1"/>
    </location>
</feature>